<dbReference type="RefSeq" id="WP_188392644.1">
    <property type="nucleotide sequence ID" value="NZ_BMEV01000048.1"/>
</dbReference>
<dbReference type="EC" id="3.1.3.16" evidence="2"/>
<feature type="transmembrane region" description="Helical" evidence="14">
    <location>
        <begin position="273"/>
        <end position="291"/>
    </location>
</feature>
<reference evidence="16" key="1">
    <citation type="journal article" date="2014" name="Int. J. Syst. Evol. Microbiol.">
        <title>Complete genome sequence of Corynebacterium casei LMG S-19264T (=DSM 44701T), isolated from a smear-ripened cheese.</title>
        <authorList>
            <consortium name="US DOE Joint Genome Institute (JGI-PGF)"/>
            <person name="Walter F."/>
            <person name="Albersmeier A."/>
            <person name="Kalinowski J."/>
            <person name="Ruckert C."/>
        </authorList>
    </citation>
    <scope>NUCLEOTIDE SEQUENCE</scope>
    <source>
        <strain evidence="16">CGMCC 1.12360</strain>
    </source>
</reference>
<dbReference type="SMART" id="SM00332">
    <property type="entry name" value="PP2Cc"/>
    <property type="match status" value="1"/>
</dbReference>
<dbReference type="InterPro" id="IPR014221">
    <property type="entry name" value="SpoII_E"/>
</dbReference>
<dbReference type="Pfam" id="PF07228">
    <property type="entry name" value="SpoIIE"/>
    <property type="match status" value="1"/>
</dbReference>
<evidence type="ECO:0000256" key="3">
    <source>
        <dbReference type="ARBA" id="ARBA00022475"/>
    </source>
</evidence>
<keyword evidence="3" id="KW-1003">Cell membrane</keyword>
<comment type="caution">
    <text evidence="16">The sequence shown here is derived from an EMBL/GenBank/DDBJ whole genome shotgun (WGS) entry which is preliminary data.</text>
</comment>
<keyword evidence="7" id="KW-0749">Sporulation</keyword>
<evidence type="ECO:0000256" key="2">
    <source>
        <dbReference type="ARBA" id="ARBA00013081"/>
    </source>
</evidence>
<evidence type="ECO:0000256" key="7">
    <source>
        <dbReference type="ARBA" id="ARBA00022969"/>
    </source>
</evidence>
<proteinExistence type="predicted"/>
<feature type="transmembrane region" description="Helical" evidence="14">
    <location>
        <begin position="117"/>
        <end position="136"/>
    </location>
</feature>
<evidence type="ECO:0000256" key="10">
    <source>
        <dbReference type="ARBA" id="ARBA00047761"/>
    </source>
</evidence>
<dbReference type="Gene3D" id="3.60.40.10">
    <property type="entry name" value="PPM-type phosphatase domain"/>
    <property type="match status" value="1"/>
</dbReference>
<evidence type="ECO:0000256" key="8">
    <source>
        <dbReference type="ARBA" id="ARBA00022989"/>
    </source>
</evidence>
<dbReference type="SUPFAM" id="SSF81606">
    <property type="entry name" value="PP2C-like"/>
    <property type="match status" value="1"/>
</dbReference>
<evidence type="ECO:0000313" key="17">
    <source>
        <dbReference type="Proteomes" id="UP000602050"/>
    </source>
</evidence>
<dbReference type="Proteomes" id="UP000602050">
    <property type="component" value="Unassembled WGS sequence"/>
</dbReference>
<evidence type="ECO:0000256" key="4">
    <source>
        <dbReference type="ARBA" id="ARBA00022692"/>
    </source>
</evidence>
<dbReference type="GO" id="GO:0005886">
    <property type="term" value="C:plasma membrane"/>
    <property type="evidence" value="ECO:0007669"/>
    <property type="project" value="UniProtKB-SubCell"/>
</dbReference>
<comment type="function">
    <text evidence="12">Normally needed for pro-sigma E processing during sporulation but can be bypassed in vegetative cells. Activates SpoIIAA by dephosphorylation.</text>
</comment>
<evidence type="ECO:0000256" key="1">
    <source>
        <dbReference type="ARBA" id="ARBA00004651"/>
    </source>
</evidence>
<dbReference type="InterPro" id="IPR045768">
    <property type="entry name" value="SpoIIE_N"/>
</dbReference>
<dbReference type="SMART" id="SM00331">
    <property type="entry name" value="PP2C_SIG"/>
    <property type="match status" value="1"/>
</dbReference>
<evidence type="ECO:0000256" key="11">
    <source>
        <dbReference type="ARBA" id="ARBA00048336"/>
    </source>
</evidence>
<dbReference type="GO" id="GO:0004722">
    <property type="term" value="F:protein serine/threonine phosphatase activity"/>
    <property type="evidence" value="ECO:0007669"/>
    <property type="project" value="UniProtKB-EC"/>
</dbReference>
<dbReference type="GO" id="GO:0030435">
    <property type="term" value="P:sporulation resulting in formation of a cellular spore"/>
    <property type="evidence" value="ECO:0007669"/>
    <property type="project" value="UniProtKB-KW"/>
</dbReference>
<organism evidence="16 17">
    <name type="scientific">Compostibacillus humi</name>
    <dbReference type="NCBI Taxonomy" id="1245525"/>
    <lineage>
        <taxon>Bacteria</taxon>
        <taxon>Bacillati</taxon>
        <taxon>Bacillota</taxon>
        <taxon>Bacilli</taxon>
        <taxon>Bacillales</taxon>
        <taxon>Bacillaceae</taxon>
        <taxon>Compostibacillus</taxon>
    </lineage>
</organism>
<evidence type="ECO:0000256" key="6">
    <source>
        <dbReference type="ARBA" id="ARBA00022912"/>
    </source>
</evidence>
<keyword evidence="17" id="KW-1185">Reference proteome</keyword>
<dbReference type="NCBIfam" id="TIGR02865">
    <property type="entry name" value="spore_II_E"/>
    <property type="match status" value="1"/>
</dbReference>
<dbReference type="PROSITE" id="PS51746">
    <property type="entry name" value="PPM_2"/>
    <property type="match status" value="1"/>
</dbReference>
<name>A0A8J2XFC6_9BACI</name>
<accession>A0A8J2XFC6</accession>
<feature type="transmembrane region" description="Helical" evidence="14">
    <location>
        <begin position="25"/>
        <end position="46"/>
    </location>
</feature>
<dbReference type="PANTHER" id="PTHR43156">
    <property type="entry name" value="STAGE II SPORULATION PROTEIN E-RELATED"/>
    <property type="match status" value="1"/>
</dbReference>
<sequence>MTSIPRTGTGGFSMKKERKSWNRRMLMFLHYVFIQKGWIFVVTGFLLGRAVILSEVSPFALAFVAAIWLIYKEQTLKSIGAVLLGALSYSVQHSIFLLLAVVIFMLLAAFFKRKKNQQILVPLFVVISMMLPRIFLYSIQGELLAYEWILLAVEGILGAVLVLIFMQSLPLISPKKYRFSLRNEEIVCMMILLVSILTGMIGWHIYGAAIEQIFARYFVLVFAFVGGAAIGSTVGVVAGLVLSLANVAGLYQMSLLAFSGLLGGLLKEGKKPGVAVGLLIGTFLISMYGNTALLPSVLESLFAILIFFLTPAASFRQISRFIPGTEEYTQEQERFLQKIRDLTAKRVEQFSEVFGALAKSFALPEPVEENEEEKDRETDYFLSLVTERTCQSCFLKNKCWVNNFDKTYHLMEKMKEDLTNRNELHWKTKREFDALCMKSNKVEDVMKEEISIFEMHRKMKKQLQESKRLVHEQLLGVSEVMGDFAKEMVKERKTHELQEHQIIEALKKLGIELEKVDIYSLEKGNIDIEITANFYDYHGEAAKLIAPVLSDILDEMIIVNEEDISPFPNGTSYLSFRSAKEYCITTGYANAAKGGGFVSGDSFLTMELGRGKFAMAISDGMGNGYRAKEESEETLRLLQQILQTGIPEKVAIKSINSVLSLRSNEEMFATLDLAMIDLNSASAEFLKIGSSPSFIMRGKKIIKIEAGNLPIGIIRDVDVDIVQEQLKAEDILIMVSDGIFEGPMHVENTDIWMKRKLKELETRDPQEIADLLLEEVIRTKAGEIDDDMTVLVAKIERNKPKWASIPFYEGRAL</sequence>
<feature type="transmembrane region" description="Helical" evidence="14">
    <location>
        <begin position="52"/>
        <end position="71"/>
    </location>
</feature>
<reference evidence="16" key="2">
    <citation type="submission" date="2020-09" db="EMBL/GenBank/DDBJ databases">
        <authorList>
            <person name="Sun Q."/>
            <person name="Zhou Y."/>
        </authorList>
    </citation>
    <scope>NUCLEOTIDE SEQUENCE</scope>
    <source>
        <strain evidence="16">CGMCC 1.12360</strain>
    </source>
</reference>
<feature type="domain" description="PPM-type phosphatase" evidence="15">
    <location>
        <begin position="585"/>
        <end position="795"/>
    </location>
</feature>
<evidence type="ECO:0000256" key="9">
    <source>
        <dbReference type="ARBA" id="ARBA00023136"/>
    </source>
</evidence>
<dbReference type="Pfam" id="PF19732">
    <property type="entry name" value="SpoIIE_N"/>
    <property type="match status" value="1"/>
</dbReference>
<dbReference type="InterPro" id="IPR001932">
    <property type="entry name" value="PPM-type_phosphatase-like_dom"/>
</dbReference>
<evidence type="ECO:0000259" key="15">
    <source>
        <dbReference type="PROSITE" id="PS51746"/>
    </source>
</evidence>
<feature type="transmembrane region" description="Helical" evidence="14">
    <location>
        <begin position="218"/>
        <end position="242"/>
    </location>
</feature>
<feature type="transmembrane region" description="Helical" evidence="14">
    <location>
        <begin position="83"/>
        <end position="111"/>
    </location>
</feature>
<dbReference type="InterPro" id="IPR036457">
    <property type="entry name" value="PPM-type-like_dom_sf"/>
</dbReference>
<keyword evidence="8 14" id="KW-1133">Transmembrane helix</keyword>
<dbReference type="EMBL" id="BMEV01000048">
    <property type="protein sequence ID" value="GFZ82341.1"/>
    <property type="molecule type" value="Genomic_DNA"/>
</dbReference>
<protein>
    <recommendedName>
        <fullName evidence="13">Stage II sporulation protein E</fullName>
        <ecNumber evidence="2">3.1.3.16</ecNumber>
    </recommendedName>
</protein>
<feature type="transmembrane region" description="Helical" evidence="14">
    <location>
        <begin position="248"/>
        <end position="266"/>
    </location>
</feature>
<dbReference type="InterPro" id="IPR052016">
    <property type="entry name" value="Bact_Sigma-Reg"/>
</dbReference>
<keyword evidence="4 14" id="KW-0812">Transmembrane</keyword>
<keyword evidence="5" id="KW-0378">Hydrolase</keyword>
<evidence type="ECO:0000256" key="12">
    <source>
        <dbReference type="ARBA" id="ARBA00058752"/>
    </source>
</evidence>
<dbReference type="PANTHER" id="PTHR43156:SF2">
    <property type="entry name" value="STAGE II SPORULATION PROTEIN E"/>
    <property type="match status" value="1"/>
</dbReference>
<gene>
    <name evidence="16" type="primary">spoIIE</name>
    <name evidence="16" type="ORF">GCM10010978_23910</name>
</gene>
<dbReference type="AlphaFoldDB" id="A0A8J2XFC6"/>
<comment type="catalytic activity">
    <reaction evidence="10">
        <text>O-phospho-L-seryl-[protein] + H2O = L-seryl-[protein] + phosphate</text>
        <dbReference type="Rhea" id="RHEA:20629"/>
        <dbReference type="Rhea" id="RHEA-COMP:9863"/>
        <dbReference type="Rhea" id="RHEA-COMP:11604"/>
        <dbReference type="ChEBI" id="CHEBI:15377"/>
        <dbReference type="ChEBI" id="CHEBI:29999"/>
        <dbReference type="ChEBI" id="CHEBI:43474"/>
        <dbReference type="ChEBI" id="CHEBI:83421"/>
        <dbReference type="EC" id="3.1.3.16"/>
    </reaction>
</comment>
<keyword evidence="9 14" id="KW-0472">Membrane</keyword>
<dbReference type="FunFam" id="3.60.40.10:FF:000100">
    <property type="entry name" value="Stage II sporulation protein E"/>
    <property type="match status" value="1"/>
</dbReference>
<comment type="subcellular location">
    <subcellularLocation>
        <location evidence="1">Cell membrane</location>
        <topology evidence="1">Multi-pass membrane protein</topology>
    </subcellularLocation>
</comment>
<evidence type="ECO:0000256" key="13">
    <source>
        <dbReference type="ARBA" id="ARBA00074959"/>
    </source>
</evidence>
<comment type="catalytic activity">
    <reaction evidence="11">
        <text>O-phospho-L-threonyl-[protein] + H2O = L-threonyl-[protein] + phosphate</text>
        <dbReference type="Rhea" id="RHEA:47004"/>
        <dbReference type="Rhea" id="RHEA-COMP:11060"/>
        <dbReference type="Rhea" id="RHEA-COMP:11605"/>
        <dbReference type="ChEBI" id="CHEBI:15377"/>
        <dbReference type="ChEBI" id="CHEBI:30013"/>
        <dbReference type="ChEBI" id="CHEBI:43474"/>
        <dbReference type="ChEBI" id="CHEBI:61977"/>
        <dbReference type="EC" id="3.1.3.16"/>
    </reaction>
</comment>
<feature type="transmembrane region" description="Helical" evidence="14">
    <location>
        <begin position="148"/>
        <end position="166"/>
    </location>
</feature>
<feature type="transmembrane region" description="Helical" evidence="14">
    <location>
        <begin position="186"/>
        <end position="206"/>
    </location>
</feature>
<evidence type="ECO:0000256" key="14">
    <source>
        <dbReference type="SAM" id="Phobius"/>
    </source>
</evidence>
<evidence type="ECO:0000256" key="5">
    <source>
        <dbReference type="ARBA" id="ARBA00022801"/>
    </source>
</evidence>
<evidence type="ECO:0000313" key="16">
    <source>
        <dbReference type="EMBL" id="GFZ82341.1"/>
    </source>
</evidence>
<keyword evidence="6" id="KW-0904">Protein phosphatase</keyword>